<proteinExistence type="predicted"/>
<dbReference type="EMBL" id="CADIKK010000033">
    <property type="protein sequence ID" value="CAB3802582.1"/>
    <property type="molecule type" value="Genomic_DNA"/>
</dbReference>
<evidence type="ECO:0000313" key="1">
    <source>
        <dbReference type="EMBL" id="CAB3802582.1"/>
    </source>
</evidence>
<protein>
    <submittedName>
        <fullName evidence="1">Uncharacterized protein</fullName>
    </submittedName>
</protein>
<dbReference type="Proteomes" id="UP000494365">
    <property type="component" value="Unassembled WGS sequence"/>
</dbReference>
<accession>A0A6S7BTZ9</accession>
<name>A0A6S7BTZ9_9BURK</name>
<reference evidence="1 2" key="1">
    <citation type="submission" date="2020-04" db="EMBL/GenBank/DDBJ databases">
        <authorList>
            <person name="De Canck E."/>
        </authorList>
    </citation>
    <scope>NUCLEOTIDE SEQUENCE [LARGE SCALE GENOMIC DNA]</scope>
    <source>
        <strain evidence="1 2">LMG 28614</strain>
    </source>
</reference>
<sequence length="226" mass="26320">MREGPAPLALSPEYFNKEIVSFLFRVRNLLDEPGHHRTGWEIDEQLLPRVRHLLGAFNRPLGLRLSWEYFIKEIGSIFCFLTREFRVSIGLTVQAGEPMTVKEMEPIRRARIGSFQLMNPRTYGLAWRRELSYNRRMSSFQENKQKTMAEELAGLSEQSLANLGIGIEICMIVAKARMSQNEADLAFAREVMRRLFESCQGDELRVAAYQDWIRRGYFGYYPDTLI</sequence>
<dbReference type="AlphaFoldDB" id="A0A6S7BTZ9"/>
<gene>
    <name evidence="1" type="ORF">LMG28614_05649</name>
</gene>
<keyword evidence="2" id="KW-1185">Reference proteome</keyword>
<organism evidence="1 2">
    <name type="scientific">Paraburkholderia ultramafica</name>
    <dbReference type="NCBI Taxonomy" id="1544867"/>
    <lineage>
        <taxon>Bacteria</taxon>
        <taxon>Pseudomonadati</taxon>
        <taxon>Pseudomonadota</taxon>
        <taxon>Betaproteobacteria</taxon>
        <taxon>Burkholderiales</taxon>
        <taxon>Burkholderiaceae</taxon>
        <taxon>Paraburkholderia</taxon>
    </lineage>
</organism>
<evidence type="ECO:0000313" key="2">
    <source>
        <dbReference type="Proteomes" id="UP000494365"/>
    </source>
</evidence>